<gene>
    <name evidence="2" type="ORF">LCGC14_1714740</name>
</gene>
<keyword evidence="1" id="KW-1133">Transmembrane helix</keyword>
<evidence type="ECO:0000313" key="2">
    <source>
        <dbReference type="EMBL" id="KKM13589.1"/>
    </source>
</evidence>
<dbReference type="EMBL" id="LAZR01015348">
    <property type="protein sequence ID" value="KKM13589.1"/>
    <property type="molecule type" value="Genomic_DNA"/>
</dbReference>
<feature type="transmembrane region" description="Helical" evidence="1">
    <location>
        <begin position="27"/>
        <end position="48"/>
    </location>
</feature>
<evidence type="ECO:0000256" key="1">
    <source>
        <dbReference type="SAM" id="Phobius"/>
    </source>
</evidence>
<protein>
    <submittedName>
        <fullName evidence="2">Uncharacterized protein</fullName>
    </submittedName>
</protein>
<name>A0A0F9I1M8_9ZZZZ</name>
<proteinExistence type="predicted"/>
<comment type="caution">
    <text evidence="2">The sequence shown here is derived from an EMBL/GenBank/DDBJ whole genome shotgun (WGS) entry which is preliminary data.</text>
</comment>
<organism evidence="2">
    <name type="scientific">marine sediment metagenome</name>
    <dbReference type="NCBI Taxonomy" id="412755"/>
    <lineage>
        <taxon>unclassified sequences</taxon>
        <taxon>metagenomes</taxon>
        <taxon>ecological metagenomes</taxon>
    </lineage>
</organism>
<keyword evidence="1" id="KW-0472">Membrane</keyword>
<sequence length="55" mass="5615">MKWTPIVAMICISALEGIALWRGVDGAVFGIVIAALAGLGGFSLKATINKVKGGK</sequence>
<dbReference type="AlphaFoldDB" id="A0A0F9I1M8"/>
<keyword evidence="1" id="KW-0812">Transmembrane</keyword>
<reference evidence="2" key="1">
    <citation type="journal article" date="2015" name="Nature">
        <title>Complex archaea that bridge the gap between prokaryotes and eukaryotes.</title>
        <authorList>
            <person name="Spang A."/>
            <person name="Saw J.H."/>
            <person name="Jorgensen S.L."/>
            <person name="Zaremba-Niedzwiedzka K."/>
            <person name="Martijn J."/>
            <person name="Lind A.E."/>
            <person name="van Eijk R."/>
            <person name="Schleper C."/>
            <person name="Guy L."/>
            <person name="Ettema T.J."/>
        </authorList>
    </citation>
    <scope>NUCLEOTIDE SEQUENCE</scope>
</reference>
<accession>A0A0F9I1M8</accession>